<reference evidence="1" key="1">
    <citation type="journal article" date="2014" name="Front. Microbiol.">
        <title>High frequency of phylogenetically diverse reductive dehalogenase-homologous genes in deep subseafloor sedimentary metagenomes.</title>
        <authorList>
            <person name="Kawai M."/>
            <person name="Futagami T."/>
            <person name="Toyoda A."/>
            <person name="Takaki Y."/>
            <person name="Nishi S."/>
            <person name="Hori S."/>
            <person name="Arai W."/>
            <person name="Tsubouchi T."/>
            <person name="Morono Y."/>
            <person name="Uchiyama I."/>
            <person name="Ito T."/>
            <person name="Fujiyama A."/>
            <person name="Inagaki F."/>
            <person name="Takami H."/>
        </authorList>
    </citation>
    <scope>NUCLEOTIDE SEQUENCE</scope>
    <source>
        <strain evidence="1">Expedition CK06-06</strain>
    </source>
</reference>
<comment type="caution">
    <text evidence="1">The sequence shown here is derived from an EMBL/GenBank/DDBJ whole genome shotgun (WGS) entry which is preliminary data.</text>
</comment>
<organism evidence="1">
    <name type="scientific">marine sediment metagenome</name>
    <dbReference type="NCBI Taxonomy" id="412755"/>
    <lineage>
        <taxon>unclassified sequences</taxon>
        <taxon>metagenomes</taxon>
        <taxon>ecological metagenomes</taxon>
    </lineage>
</organism>
<evidence type="ECO:0000313" key="1">
    <source>
        <dbReference type="EMBL" id="GAH44665.1"/>
    </source>
</evidence>
<sequence>MKLVSHQRPAAGRAGFRDRVALHEREMLACEIFLTRKGFVVERLGQEVTPGQWQEVARKLHSDETAREERFKPDLMASHARRELLLKVEVKSRNPDSPNIAIEKACHDNALVLRSRAIRLTYWFPGERMAWPEELPIWRVVNDPVQLAKAKRRGGAGTPYILIRDADVTMDADTFIEELICERQT</sequence>
<protein>
    <submittedName>
        <fullName evidence="1">Uncharacterized protein</fullName>
    </submittedName>
</protein>
<dbReference type="AlphaFoldDB" id="X1GIJ7"/>
<gene>
    <name evidence="1" type="ORF">S03H2_11892</name>
</gene>
<proteinExistence type="predicted"/>
<accession>X1GIJ7</accession>
<name>X1GIJ7_9ZZZZ</name>
<dbReference type="EMBL" id="BARU01006055">
    <property type="protein sequence ID" value="GAH44665.1"/>
    <property type="molecule type" value="Genomic_DNA"/>
</dbReference>